<evidence type="ECO:0000313" key="2">
    <source>
        <dbReference type="Proteomes" id="UP000295361"/>
    </source>
</evidence>
<name>A0A4R6QIP9_9BURK</name>
<proteinExistence type="predicted"/>
<dbReference type="Pfam" id="PF06996">
    <property type="entry name" value="T6SS_TssG"/>
    <property type="match status" value="1"/>
</dbReference>
<reference evidence="1 2" key="1">
    <citation type="submission" date="2019-03" db="EMBL/GenBank/DDBJ databases">
        <title>Genomic Encyclopedia of Type Strains, Phase IV (KMG-IV): sequencing the most valuable type-strain genomes for metagenomic binning, comparative biology and taxonomic classification.</title>
        <authorList>
            <person name="Goeker M."/>
        </authorList>
    </citation>
    <scope>NUCLEOTIDE SEQUENCE [LARGE SCALE GENOMIC DNA]</scope>
    <source>
        <strain evidence="1 2">DSM 16998</strain>
    </source>
</reference>
<dbReference type="PANTHER" id="PTHR35564:SF4">
    <property type="entry name" value="CYTOPLASMIC PROTEIN"/>
    <property type="match status" value="1"/>
</dbReference>
<dbReference type="AlphaFoldDB" id="A0A4R6QIP9"/>
<dbReference type="EMBL" id="SNXS01000006">
    <property type="protein sequence ID" value="TDP62854.1"/>
    <property type="molecule type" value="Genomic_DNA"/>
</dbReference>
<gene>
    <name evidence="1" type="ORF">DES47_106149</name>
</gene>
<dbReference type="NCBIfam" id="TIGR03347">
    <property type="entry name" value="VI_chp_1"/>
    <property type="match status" value="1"/>
</dbReference>
<evidence type="ECO:0000313" key="1">
    <source>
        <dbReference type="EMBL" id="TDP62854.1"/>
    </source>
</evidence>
<accession>A0A4R6QIP9</accession>
<sequence length="355" mass="39870">MDKPAHYPKPQYGVWLQNLAEKPYRFDFYQTLRHIESAHPHLPRLGEAVRPSDEPVRIGQPAEQTFAPAPLQALQYTAEGVPRLMQRIFGLIGPNGPLPTHMTELTRDRGQHHADLGLQRFLDTFTHRFGLLFYRAWAQAQPVVSLDRPGDNAFARRLGSLAGLGSESLMARDAVGDAAKLHFTGRLARHVRDADGLLAWCKSEFDAQVQVEQWCGHWMPLARDERTRLRKRDSQGVGQGAVLGASAWDVQHKFRIVIGPLKLARYHAFLPGGSDLAKLQSMVRQWVGLEFEWDLKLILARPDVPSLSLGRSGELGRSAWLGRYKRAADADDLIINVERTLHARRPTAKQPSASV</sequence>
<dbReference type="RefSeq" id="WP_133702871.1">
    <property type="nucleotide sequence ID" value="NZ_SNXS01000006.1"/>
</dbReference>
<dbReference type="InterPro" id="IPR010732">
    <property type="entry name" value="T6SS_TssG-like"/>
</dbReference>
<keyword evidence="2" id="KW-1185">Reference proteome</keyword>
<dbReference type="InParanoid" id="A0A4R6QIP9"/>
<protein>
    <submittedName>
        <fullName evidence="1">Type VI secretion system protein ImpH</fullName>
    </submittedName>
</protein>
<comment type="caution">
    <text evidence="1">The sequence shown here is derived from an EMBL/GenBank/DDBJ whole genome shotgun (WGS) entry which is preliminary data.</text>
</comment>
<dbReference type="OrthoDB" id="1523296at2"/>
<dbReference type="PANTHER" id="PTHR35564">
    <property type="match status" value="1"/>
</dbReference>
<dbReference type="Proteomes" id="UP000295361">
    <property type="component" value="Unassembled WGS sequence"/>
</dbReference>
<organism evidence="1 2">
    <name type="scientific">Roseateles toxinivorans</name>
    <dbReference type="NCBI Taxonomy" id="270368"/>
    <lineage>
        <taxon>Bacteria</taxon>
        <taxon>Pseudomonadati</taxon>
        <taxon>Pseudomonadota</taxon>
        <taxon>Betaproteobacteria</taxon>
        <taxon>Burkholderiales</taxon>
        <taxon>Sphaerotilaceae</taxon>
        <taxon>Roseateles</taxon>
    </lineage>
</organism>